<dbReference type="InterPro" id="IPR050261">
    <property type="entry name" value="FrsA_esterase"/>
</dbReference>
<gene>
    <name evidence="2" type="ORF">ACFPFU_24340</name>
</gene>
<dbReference type="InterPro" id="IPR001375">
    <property type="entry name" value="Peptidase_S9_cat"/>
</dbReference>
<dbReference type="Pfam" id="PF00326">
    <property type="entry name" value="Peptidase_S9"/>
    <property type="match status" value="1"/>
</dbReference>
<feature type="domain" description="Peptidase S9 prolyl oligopeptidase catalytic" evidence="1">
    <location>
        <begin position="271"/>
        <end position="336"/>
    </location>
</feature>
<dbReference type="PANTHER" id="PTHR22946">
    <property type="entry name" value="DIENELACTONE HYDROLASE DOMAIN-CONTAINING PROTEIN-RELATED"/>
    <property type="match status" value="1"/>
</dbReference>
<dbReference type="Proteomes" id="UP001595818">
    <property type="component" value="Unassembled WGS sequence"/>
</dbReference>
<keyword evidence="3" id="KW-1185">Reference proteome</keyword>
<dbReference type="SUPFAM" id="SSF53474">
    <property type="entry name" value="alpha/beta-Hydrolases"/>
    <property type="match status" value="1"/>
</dbReference>
<protein>
    <submittedName>
        <fullName evidence="2">Twin-arginine translocation signal domain-containing protein</fullName>
    </submittedName>
</protein>
<dbReference type="RefSeq" id="WP_377069111.1">
    <property type="nucleotide sequence ID" value="NZ_JBHSJJ010000023.1"/>
</dbReference>
<evidence type="ECO:0000259" key="1">
    <source>
        <dbReference type="Pfam" id="PF00326"/>
    </source>
</evidence>
<dbReference type="EMBL" id="JBHSJJ010000023">
    <property type="protein sequence ID" value="MFC4874856.1"/>
    <property type="molecule type" value="Genomic_DNA"/>
</dbReference>
<evidence type="ECO:0000313" key="3">
    <source>
        <dbReference type="Proteomes" id="UP001595818"/>
    </source>
</evidence>
<accession>A0ABV9T8R9</accession>
<dbReference type="PROSITE" id="PS51318">
    <property type="entry name" value="TAT"/>
    <property type="match status" value="1"/>
</dbReference>
<dbReference type="NCBIfam" id="TIGR01409">
    <property type="entry name" value="TAT_signal_seq"/>
    <property type="match status" value="1"/>
</dbReference>
<sequence>MKNNRRDFLKMSGIAGLGIMGGGIFPTPASASEKPRLHNGNVDTEKSIIGQYGPWANSRNSGRLPSLSFRRDEFTDLEGWRKRAMDTILDRLGLPELGPTPEVTLHHTYTYDGLVIEEISWQLPYGRATKAIVLKPVNAEGRLPAVLAFHDHGGNKYFGVRKITKTGDDQHEMMADHQKNYYEGRAWANDLAKRGYVVMVSDTFTFGSRRVLMEDVPEDQRKGLTDGDPENPDNIKAYNSWASDHEHIMAKSLFCSGTTWPAVFYAEDKVALDILVGRDDVDADRIGCGGLSGGGMRTVMSAGLDHRVKCAVCVGFMSTWTDFLLNKSFTHTWMAYVPRLPDELDFPEMLGLRVPLPTMVLNDEDDFLYTLPEMKKADGILQEVFAKAGAADRYKCSYYPGPHKFDKPMQEEAFSWWDQWLKS</sequence>
<name>A0ABV9T8R9_9BACT</name>
<reference evidence="3" key="1">
    <citation type="journal article" date="2019" name="Int. J. Syst. Evol. Microbiol.">
        <title>The Global Catalogue of Microorganisms (GCM) 10K type strain sequencing project: providing services to taxonomists for standard genome sequencing and annotation.</title>
        <authorList>
            <consortium name="The Broad Institute Genomics Platform"/>
            <consortium name="The Broad Institute Genome Sequencing Center for Infectious Disease"/>
            <person name="Wu L."/>
            <person name="Ma J."/>
        </authorList>
    </citation>
    <scope>NUCLEOTIDE SEQUENCE [LARGE SCALE GENOMIC DNA]</scope>
    <source>
        <strain evidence="3">CGMCC 4.7466</strain>
    </source>
</reference>
<comment type="caution">
    <text evidence="2">The sequence shown here is derived from an EMBL/GenBank/DDBJ whole genome shotgun (WGS) entry which is preliminary data.</text>
</comment>
<organism evidence="2 3">
    <name type="scientific">Negadavirga shengliensis</name>
    <dbReference type="NCBI Taxonomy" id="1389218"/>
    <lineage>
        <taxon>Bacteria</taxon>
        <taxon>Pseudomonadati</taxon>
        <taxon>Bacteroidota</taxon>
        <taxon>Cytophagia</taxon>
        <taxon>Cytophagales</taxon>
        <taxon>Cyclobacteriaceae</taxon>
        <taxon>Negadavirga</taxon>
    </lineage>
</organism>
<dbReference type="InterPro" id="IPR019546">
    <property type="entry name" value="TAT_signal_bac_arc"/>
</dbReference>
<dbReference type="InterPro" id="IPR006311">
    <property type="entry name" value="TAT_signal"/>
</dbReference>
<evidence type="ECO:0000313" key="2">
    <source>
        <dbReference type="EMBL" id="MFC4874856.1"/>
    </source>
</evidence>
<dbReference type="Gene3D" id="3.40.50.1820">
    <property type="entry name" value="alpha/beta hydrolase"/>
    <property type="match status" value="1"/>
</dbReference>
<proteinExistence type="predicted"/>
<dbReference type="InterPro" id="IPR029058">
    <property type="entry name" value="AB_hydrolase_fold"/>
</dbReference>